<evidence type="ECO:0000259" key="5">
    <source>
        <dbReference type="PROSITE" id="PS51078"/>
    </source>
</evidence>
<protein>
    <submittedName>
        <fullName evidence="6">IclR family transcriptional regulator</fullName>
    </submittedName>
</protein>
<dbReference type="Proteomes" id="UP001501407">
    <property type="component" value="Unassembled WGS sequence"/>
</dbReference>
<evidence type="ECO:0000256" key="2">
    <source>
        <dbReference type="ARBA" id="ARBA00023125"/>
    </source>
</evidence>
<dbReference type="Pfam" id="PF01614">
    <property type="entry name" value="IclR_C"/>
    <property type="match status" value="1"/>
</dbReference>
<evidence type="ECO:0000256" key="1">
    <source>
        <dbReference type="ARBA" id="ARBA00023015"/>
    </source>
</evidence>
<evidence type="ECO:0000256" key="3">
    <source>
        <dbReference type="ARBA" id="ARBA00023163"/>
    </source>
</evidence>
<comment type="caution">
    <text evidence="6">The sequence shown here is derived from an EMBL/GenBank/DDBJ whole genome shotgun (WGS) entry which is preliminary data.</text>
</comment>
<dbReference type="InterPro" id="IPR050707">
    <property type="entry name" value="HTH_MetabolicPath_Reg"/>
</dbReference>
<keyword evidence="3" id="KW-0804">Transcription</keyword>
<feature type="domain" description="HTH iclR-type" evidence="4">
    <location>
        <begin position="9"/>
        <end position="69"/>
    </location>
</feature>
<dbReference type="Gene3D" id="3.30.450.40">
    <property type="match status" value="1"/>
</dbReference>
<dbReference type="PANTHER" id="PTHR30136">
    <property type="entry name" value="HELIX-TURN-HELIX TRANSCRIPTIONAL REGULATOR, ICLR FAMILY"/>
    <property type="match status" value="1"/>
</dbReference>
<dbReference type="InterPro" id="IPR029016">
    <property type="entry name" value="GAF-like_dom_sf"/>
</dbReference>
<accession>A0ABP9M858</accession>
<feature type="domain" description="IclR-ED" evidence="5">
    <location>
        <begin position="70"/>
        <end position="246"/>
    </location>
</feature>
<reference evidence="7" key="1">
    <citation type="journal article" date="2019" name="Int. J. Syst. Evol. Microbiol.">
        <title>The Global Catalogue of Microorganisms (GCM) 10K type strain sequencing project: providing services to taxonomists for standard genome sequencing and annotation.</title>
        <authorList>
            <consortium name="The Broad Institute Genomics Platform"/>
            <consortium name="The Broad Institute Genome Sequencing Center for Infectious Disease"/>
            <person name="Wu L."/>
            <person name="Ma J."/>
        </authorList>
    </citation>
    <scope>NUCLEOTIDE SEQUENCE [LARGE SCALE GENOMIC DNA]</scope>
    <source>
        <strain evidence="7">JCM 18959</strain>
    </source>
</reference>
<dbReference type="InterPro" id="IPR014757">
    <property type="entry name" value="Tscrpt_reg_IclR_C"/>
</dbReference>
<organism evidence="6 7">
    <name type="scientific">Microbacterium yannicii</name>
    <dbReference type="NCBI Taxonomy" id="671622"/>
    <lineage>
        <taxon>Bacteria</taxon>
        <taxon>Bacillati</taxon>
        <taxon>Actinomycetota</taxon>
        <taxon>Actinomycetes</taxon>
        <taxon>Micrococcales</taxon>
        <taxon>Microbacteriaceae</taxon>
        <taxon>Microbacterium</taxon>
    </lineage>
</organism>
<dbReference type="SMART" id="SM00346">
    <property type="entry name" value="HTH_ICLR"/>
    <property type="match status" value="1"/>
</dbReference>
<dbReference type="SUPFAM" id="SSF46785">
    <property type="entry name" value="Winged helix' DNA-binding domain"/>
    <property type="match status" value="1"/>
</dbReference>
<dbReference type="Pfam" id="PF09339">
    <property type="entry name" value="HTH_IclR"/>
    <property type="match status" value="1"/>
</dbReference>
<dbReference type="InterPro" id="IPR005471">
    <property type="entry name" value="Tscrpt_reg_IclR_N"/>
</dbReference>
<dbReference type="Gene3D" id="1.10.10.10">
    <property type="entry name" value="Winged helix-like DNA-binding domain superfamily/Winged helix DNA-binding domain"/>
    <property type="match status" value="1"/>
</dbReference>
<dbReference type="PROSITE" id="PS51078">
    <property type="entry name" value="ICLR_ED"/>
    <property type="match status" value="1"/>
</dbReference>
<keyword evidence="1" id="KW-0805">Transcription regulation</keyword>
<gene>
    <name evidence="6" type="ORF">GCM10025760_21570</name>
</gene>
<dbReference type="EMBL" id="BAABKZ010000002">
    <property type="protein sequence ID" value="GAA5092629.1"/>
    <property type="molecule type" value="Genomic_DNA"/>
</dbReference>
<dbReference type="InterPro" id="IPR036388">
    <property type="entry name" value="WH-like_DNA-bd_sf"/>
</dbReference>
<keyword evidence="2" id="KW-0238">DNA-binding</keyword>
<evidence type="ECO:0000313" key="7">
    <source>
        <dbReference type="Proteomes" id="UP001501407"/>
    </source>
</evidence>
<dbReference type="RefSeq" id="WP_194414690.1">
    <property type="nucleotide sequence ID" value="NZ_BAABKZ010000002.1"/>
</dbReference>
<keyword evidence="7" id="KW-1185">Reference proteome</keyword>
<evidence type="ECO:0000313" key="6">
    <source>
        <dbReference type="EMBL" id="GAA5092629.1"/>
    </source>
</evidence>
<evidence type="ECO:0000259" key="4">
    <source>
        <dbReference type="PROSITE" id="PS51077"/>
    </source>
</evidence>
<dbReference type="InterPro" id="IPR036390">
    <property type="entry name" value="WH_DNA-bd_sf"/>
</dbReference>
<dbReference type="PANTHER" id="PTHR30136:SF24">
    <property type="entry name" value="HTH-TYPE TRANSCRIPTIONAL REPRESSOR ALLR"/>
    <property type="match status" value="1"/>
</dbReference>
<name>A0ABP9M858_9MICO</name>
<dbReference type="PROSITE" id="PS51077">
    <property type="entry name" value="HTH_ICLR"/>
    <property type="match status" value="1"/>
</dbReference>
<dbReference type="SUPFAM" id="SSF55781">
    <property type="entry name" value="GAF domain-like"/>
    <property type="match status" value="1"/>
</dbReference>
<proteinExistence type="predicted"/>
<sequence length="252" mass="26379">MSAIAGDAVGVLDRMTCILEAFDGDDRGMGISELALRAGLPKSTVSRLVATLVRQRYLERDGKLIHLGLRLFELGQLAEQPRELRIAALPVMADVRNRTGENVHLAIRDGQEAVCIAVMRGRAAGPSIVRTGGRLPLHATALGKAVLAHTVGDDVLPAPLVPWTPQTITDSSVLRRQLAGIRRGGLATEAGEFVGGVSCTANAIFAPGGTLAGAVSVSGNGEEVDADRVAQVLRAAAMTITRRLSALRAPSD</sequence>